<feature type="active site" description="Charge relay system" evidence="6">
    <location>
        <position position="264"/>
    </location>
</feature>
<evidence type="ECO:0000256" key="5">
    <source>
        <dbReference type="ARBA" id="ARBA00022825"/>
    </source>
</evidence>
<dbReference type="Gene3D" id="3.50.30.60">
    <property type="entry name" value="LD-carboxypeptidase A C-terminal domain-like"/>
    <property type="match status" value="1"/>
</dbReference>
<accession>A0A5C4LZ60</accession>
<dbReference type="Pfam" id="PF02016">
    <property type="entry name" value="Peptidase_S66"/>
    <property type="match status" value="1"/>
</dbReference>
<dbReference type="InterPro" id="IPR040449">
    <property type="entry name" value="Peptidase_S66_N"/>
</dbReference>
<dbReference type="InterPro" id="IPR027478">
    <property type="entry name" value="LdcA_N"/>
</dbReference>
<dbReference type="GO" id="GO:0004180">
    <property type="term" value="F:carboxypeptidase activity"/>
    <property type="evidence" value="ECO:0007669"/>
    <property type="project" value="UniProtKB-KW"/>
</dbReference>
<evidence type="ECO:0000256" key="1">
    <source>
        <dbReference type="ARBA" id="ARBA00010233"/>
    </source>
</evidence>
<dbReference type="SUPFAM" id="SSF141986">
    <property type="entry name" value="LD-carboxypeptidase A C-terminal domain-like"/>
    <property type="match status" value="1"/>
</dbReference>
<dbReference type="Gene3D" id="3.40.50.10740">
    <property type="entry name" value="Class I glutamine amidotransferase-like"/>
    <property type="match status" value="1"/>
</dbReference>
<evidence type="ECO:0000313" key="9">
    <source>
        <dbReference type="EMBL" id="TNC23615.1"/>
    </source>
</evidence>
<evidence type="ECO:0000256" key="3">
    <source>
        <dbReference type="ARBA" id="ARBA00022670"/>
    </source>
</evidence>
<feature type="active site" description="Nucleophile" evidence="6">
    <location>
        <position position="107"/>
    </location>
</feature>
<comment type="similarity">
    <text evidence="1">Belongs to the peptidase S66 family.</text>
</comment>
<keyword evidence="5" id="KW-0720">Serine protease</keyword>
<feature type="domain" description="LD-carboxypeptidase N-terminal" evidence="7">
    <location>
        <begin position="7"/>
        <end position="125"/>
    </location>
</feature>
<comment type="caution">
    <text evidence="9">The sequence shown here is derived from an EMBL/GenBank/DDBJ whole genome shotgun (WGS) entry which is preliminary data.</text>
</comment>
<evidence type="ECO:0000313" key="10">
    <source>
        <dbReference type="Proteomes" id="UP000305546"/>
    </source>
</evidence>
<name>A0A5C4LZ60_9PSEU</name>
<evidence type="ECO:0000256" key="6">
    <source>
        <dbReference type="PIRSR" id="PIRSR028757-1"/>
    </source>
</evidence>
<keyword evidence="3" id="KW-0645">Protease</keyword>
<organism evidence="9 10">
    <name type="scientific">Amycolatopsis alkalitolerans</name>
    <dbReference type="NCBI Taxonomy" id="2547244"/>
    <lineage>
        <taxon>Bacteria</taxon>
        <taxon>Bacillati</taxon>
        <taxon>Actinomycetota</taxon>
        <taxon>Actinomycetes</taxon>
        <taxon>Pseudonocardiales</taxon>
        <taxon>Pseudonocardiaceae</taxon>
        <taxon>Amycolatopsis</taxon>
    </lineage>
</organism>
<dbReference type="PIRSF" id="PIRSF028757">
    <property type="entry name" value="LD-carboxypeptidase"/>
    <property type="match status" value="1"/>
</dbReference>
<keyword evidence="4" id="KW-0378">Hydrolase</keyword>
<dbReference type="GO" id="GO:0006508">
    <property type="term" value="P:proteolysis"/>
    <property type="evidence" value="ECO:0007669"/>
    <property type="project" value="UniProtKB-KW"/>
</dbReference>
<dbReference type="SUPFAM" id="SSF52317">
    <property type="entry name" value="Class I glutamine amidotransferase-like"/>
    <property type="match status" value="1"/>
</dbReference>
<feature type="domain" description="LD-carboxypeptidase C-terminal" evidence="8">
    <location>
        <begin position="168"/>
        <end position="279"/>
    </location>
</feature>
<keyword evidence="10" id="KW-1185">Reference proteome</keyword>
<reference evidence="9 10" key="1">
    <citation type="submission" date="2019-06" db="EMBL/GenBank/DDBJ databases">
        <title>Amycolatopsis alkalitolerans sp. nov., isolated from Gastrodia elata Blume.</title>
        <authorList>
            <person name="Narsing Rao M.P."/>
            <person name="Li W.J."/>
        </authorList>
    </citation>
    <scope>NUCLEOTIDE SEQUENCE [LARGE SCALE GENOMIC DNA]</scope>
    <source>
        <strain evidence="9 10">SYSUP0005</strain>
    </source>
</reference>
<dbReference type="InterPro" id="IPR040921">
    <property type="entry name" value="Peptidase_S66C"/>
</dbReference>
<sequence length="288" mass="30212">MQAGDTVALITPAGPVAPELLDRAVSALEGWDLTVKRFGPAGNRHPSLRYLADTDERRAAGFQAAWLDPAVSAVISARGGYGTQRLLDLIDWDALRAAGPKIFTGASDVTALHQAISAHLGLSTLFSPMPGGELWDEVSAGHLHRVLFDPAAPVVVHAKEALVPGDARGTTVGGNLSLLAASVGTPEHRAPAGAIAILEDVTEHAYRLDRMLTQLLRAGWFARVTGIVLGSWTGCGDLETVRTVMLDRLAPLGVPILWEAGFGHLPGSVTIPLGVPAAIERVSLSCGR</sequence>
<dbReference type="PANTHER" id="PTHR30237">
    <property type="entry name" value="MURAMOYLTETRAPEPTIDE CARBOXYPEPTIDASE"/>
    <property type="match status" value="1"/>
</dbReference>
<gene>
    <name evidence="9" type="ORF">FG385_21080</name>
</gene>
<evidence type="ECO:0000259" key="8">
    <source>
        <dbReference type="Pfam" id="PF17676"/>
    </source>
</evidence>
<dbReference type="OrthoDB" id="9807329at2"/>
<proteinExistence type="inferred from homology"/>
<evidence type="ECO:0000256" key="4">
    <source>
        <dbReference type="ARBA" id="ARBA00022801"/>
    </source>
</evidence>
<dbReference type="InterPro" id="IPR003507">
    <property type="entry name" value="S66_fam"/>
</dbReference>
<feature type="active site" description="Charge relay system" evidence="6">
    <location>
        <position position="199"/>
    </location>
</feature>
<protein>
    <submittedName>
        <fullName evidence="9">LD-carboxypeptidase</fullName>
    </submittedName>
</protein>
<dbReference type="Pfam" id="PF17676">
    <property type="entry name" value="Peptidase_S66C"/>
    <property type="match status" value="1"/>
</dbReference>
<dbReference type="InterPro" id="IPR027461">
    <property type="entry name" value="Carboxypeptidase_A_C_sf"/>
</dbReference>
<dbReference type="PANTHER" id="PTHR30237:SF2">
    <property type="entry name" value="MUREIN TETRAPEPTIDE CARBOXYPEPTIDASE"/>
    <property type="match status" value="1"/>
</dbReference>
<evidence type="ECO:0000259" key="7">
    <source>
        <dbReference type="Pfam" id="PF02016"/>
    </source>
</evidence>
<dbReference type="InterPro" id="IPR029062">
    <property type="entry name" value="Class_I_gatase-like"/>
</dbReference>
<evidence type="ECO:0000256" key="2">
    <source>
        <dbReference type="ARBA" id="ARBA00022645"/>
    </source>
</evidence>
<dbReference type="Proteomes" id="UP000305546">
    <property type="component" value="Unassembled WGS sequence"/>
</dbReference>
<keyword evidence="2 9" id="KW-0121">Carboxypeptidase</keyword>
<dbReference type="GO" id="GO:0008236">
    <property type="term" value="F:serine-type peptidase activity"/>
    <property type="evidence" value="ECO:0007669"/>
    <property type="project" value="UniProtKB-KW"/>
</dbReference>
<dbReference type="EMBL" id="VDFW01000019">
    <property type="protein sequence ID" value="TNC23615.1"/>
    <property type="molecule type" value="Genomic_DNA"/>
</dbReference>
<dbReference type="AlphaFoldDB" id="A0A5C4LZ60"/>
<dbReference type="CDD" id="cd07025">
    <property type="entry name" value="Peptidase_S66"/>
    <property type="match status" value="1"/>
</dbReference>